<name>A0ACB9BU55_9ASTR</name>
<reference evidence="2" key="1">
    <citation type="journal article" date="2022" name="Mol. Ecol. Resour.">
        <title>The genomes of chicory, endive, great burdock and yacon provide insights into Asteraceae palaeo-polyploidization history and plant inulin production.</title>
        <authorList>
            <person name="Fan W."/>
            <person name="Wang S."/>
            <person name="Wang H."/>
            <person name="Wang A."/>
            <person name="Jiang F."/>
            <person name="Liu H."/>
            <person name="Zhao H."/>
            <person name="Xu D."/>
            <person name="Zhang Y."/>
        </authorList>
    </citation>
    <scope>NUCLEOTIDE SEQUENCE [LARGE SCALE GENOMIC DNA]</scope>
    <source>
        <strain evidence="2">cv. Yunnan</strain>
    </source>
</reference>
<organism evidence="1 2">
    <name type="scientific">Smallanthus sonchifolius</name>
    <dbReference type="NCBI Taxonomy" id="185202"/>
    <lineage>
        <taxon>Eukaryota</taxon>
        <taxon>Viridiplantae</taxon>
        <taxon>Streptophyta</taxon>
        <taxon>Embryophyta</taxon>
        <taxon>Tracheophyta</taxon>
        <taxon>Spermatophyta</taxon>
        <taxon>Magnoliopsida</taxon>
        <taxon>eudicotyledons</taxon>
        <taxon>Gunneridae</taxon>
        <taxon>Pentapetalae</taxon>
        <taxon>asterids</taxon>
        <taxon>campanulids</taxon>
        <taxon>Asterales</taxon>
        <taxon>Asteraceae</taxon>
        <taxon>Asteroideae</taxon>
        <taxon>Heliantheae alliance</taxon>
        <taxon>Millerieae</taxon>
        <taxon>Smallanthus</taxon>
    </lineage>
</organism>
<comment type="caution">
    <text evidence="1">The sequence shown here is derived from an EMBL/GenBank/DDBJ whole genome shotgun (WGS) entry which is preliminary data.</text>
</comment>
<evidence type="ECO:0000313" key="1">
    <source>
        <dbReference type="EMBL" id="KAI3725582.1"/>
    </source>
</evidence>
<sequence length="100" mass="11195">MGDLVQSDGSASSEESVSSILVEPVDQSLKIKLKATRIDVECSRIVKELKDTKARVRYLKRKIKCKHSEDVEEASMAFVAYQYGISDGIRSEMCRVPDIV</sequence>
<accession>A0ACB9BU55</accession>
<gene>
    <name evidence="1" type="ORF">L1987_65372</name>
</gene>
<protein>
    <submittedName>
        <fullName evidence="1">Uncharacterized protein</fullName>
    </submittedName>
</protein>
<dbReference type="EMBL" id="CM042039">
    <property type="protein sequence ID" value="KAI3725582.1"/>
    <property type="molecule type" value="Genomic_DNA"/>
</dbReference>
<proteinExistence type="predicted"/>
<reference evidence="1 2" key="2">
    <citation type="journal article" date="2022" name="Mol. Ecol. Resour.">
        <title>The genomes of chicory, endive, great burdock and yacon provide insights into Asteraceae paleo-polyploidization history and plant inulin production.</title>
        <authorList>
            <person name="Fan W."/>
            <person name="Wang S."/>
            <person name="Wang H."/>
            <person name="Wang A."/>
            <person name="Jiang F."/>
            <person name="Liu H."/>
            <person name="Zhao H."/>
            <person name="Xu D."/>
            <person name="Zhang Y."/>
        </authorList>
    </citation>
    <scope>NUCLEOTIDE SEQUENCE [LARGE SCALE GENOMIC DNA]</scope>
    <source>
        <strain evidence="2">cv. Yunnan</strain>
        <tissue evidence="1">Leaves</tissue>
    </source>
</reference>
<dbReference type="Proteomes" id="UP001056120">
    <property type="component" value="Linkage Group LG22"/>
</dbReference>
<evidence type="ECO:0000313" key="2">
    <source>
        <dbReference type="Proteomes" id="UP001056120"/>
    </source>
</evidence>
<keyword evidence="2" id="KW-1185">Reference proteome</keyword>